<dbReference type="Proteomes" id="UP000325415">
    <property type="component" value="Unassembled WGS sequence"/>
</dbReference>
<evidence type="ECO:0008006" key="3">
    <source>
        <dbReference type="Google" id="ProtNLM"/>
    </source>
</evidence>
<proteinExistence type="predicted"/>
<sequence>MNDTLMNTFYVTNAERPVAYIDESYDTDPAHTRNFYILSAVLVESAQRDVLRSGLVRRAASSYWHTSEALRTEEGRVHVHTLLTYLADDAGSEQCVISVLQHVQQKDDTGELAE</sequence>
<keyword evidence="2" id="KW-1185">Reference proteome</keyword>
<reference evidence="1 2" key="1">
    <citation type="submission" date="2018-04" db="EMBL/GenBank/DDBJ databases">
        <authorList>
            <person name="Eckel V.P."/>
            <person name="Vogel R.F."/>
        </authorList>
    </citation>
    <scope>NUCLEOTIDE SEQUENCE [LARGE SCALE GENOMIC DNA]</scope>
    <source>
        <strain evidence="2">TMW 2.1764</strain>
    </source>
</reference>
<dbReference type="AlphaFoldDB" id="A0A5N6S9A1"/>
<dbReference type="GeneID" id="78126150"/>
<dbReference type="EMBL" id="QDAG01000001">
    <property type="protein sequence ID" value="KAE8130075.1"/>
    <property type="molecule type" value="Genomic_DNA"/>
</dbReference>
<evidence type="ECO:0000313" key="1">
    <source>
        <dbReference type="EMBL" id="KAE8130075.1"/>
    </source>
</evidence>
<accession>A0A5N6S9A1</accession>
<organism evidence="1 2">
    <name type="scientific">Bifidobacterium tibiigranuli</name>
    <dbReference type="NCBI Taxonomy" id="2172043"/>
    <lineage>
        <taxon>Bacteria</taxon>
        <taxon>Bacillati</taxon>
        <taxon>Actinomycetota</taxon>
        <taxon>Actinomycetes</taxon>
        <taxon>Bifidobacteriales</taxon>
        <taxon>Bifidobacteriaceae</taxon>
        <taxon>Bifidobacterium</taxon>
    </lineage>
</organism>
<dbReference type="OrthoDB" id="4546241at2"/>
<dbReference type="RefSeq" id="WP_152579770.1">
    <property type="nucleotide sequence ID" value="NZ_JALCCS010000007.1"/>
</dbReference>
<evidence type="ECO:0000313" key="2">
    <source>
        <dbReference type="Proteomes" id="UP000325415"/>
    </source>
</evidence>
<comment type="caution">
    <text evidence="1">The sequence shown here is derived from an EMBL/GenBank/DDBJ whole genome shotgun (WGS) entry which is preliminary data.</text>
</comment>
<protein>
    <recommendedName>
        <fullName evidence="3">DUF3800 domain-containing protein</fullName>
    </recommendedName>
</protein>
<name>A0A5N6S9A1_9BIFI</name>
<gene>
    <name evidence="1" type="ORF">DDE84_00330</name>
</gene>